<keyword evidence="1" id="KW-0472">Membrane</keyword>
<feature type="transmembrane region" description="Helical" evidence="1">
    <location>
        <begin position="12"/>
        <end position="34"/>
    </location>
</feature>
<proteinExistence type="predicted"/>
<keyword evidence="1" id="KW-1133">Transmembrane helix</keyword>
<keyword evidence="1" id="KW-0812">Transmembrane</keyword>
<evidence type="ECO:0000313" key="2">
    <source>
        <dbReference type="EMBL" id="SHG19830.1"/>
    </source>
</evidence>
<gene>
    <name evidence="2" type="ORF">SAMN05444483_10611</name>
</gene>
<feature type="transmembrane region" description="Helical" evidence="1">
    <location>
        <begin position="40"/>
        <end position="58"/>
    </location>
</feature>
<protein>
    <submittedName>
        <fullName evidence="2">Uncharacterized protein</fullName>
    </submittedName>
</protein>
<dbReference type="AlphaFoldDB" id="A0A1M5HV73"/>
<sequence length="187" mass="22076">MKCSNKKEVKIVPSIYIVLLAIFVTNIFVNIELIGSEEPIHFSHFLPNIVVLLLAFYVHKIGVSFEFDNDGETLNLKNNGVFFSKFMEYRVKKAEFPKRKLAKFKFQDYFFYSAVKIYISSRRRRGFKTYSFNTTFLNKKKKRKMLASLEKIVENNELQKEQLPKRKLENEFQDVTKNNLKNPGRPA</sequence>
<evidence type="ECO:0000313" key="3">
    <source>
        <dbReference type="Proteomes" id="UP000183945"/>
    </source>
</evidence>
<dbReference type="Proteomes" id="UP000183945">
    <property type="component" value="Unassembled WGS sequence"/>
</dbReference>
<name>A0A1M5HV73_SALEC</name>
<dbReference type="EMBL" id="FQVT01000006">
    <property type="protein sequence ID" value="SHG19830.1"/>
    <property type="molecule type" value="Genomic_DNA"/>
</dbReference>
<dbReference type="STRING" id="1073325.SAMN05444483_10611"/>
<reference evidence="3" key="1">
    <citation type="submission" date="2016-11" db="EMBL/GenBank/DDBJ databases">
        <authorList>
            <person name="Varghese N."/>
            <person name="Submissions S."/>
        </authorList>
    </citation>
    <scope>NUCLEOTIDE SEQUENCE [LARGE SCALE GENOMIC DNA]</scope>
    <source>
        <strain evidence="3">DSM 24579</strain>
    </source>
</reference>
<evidence type="ECO:0000256" key="1">
    <source>
        <dbReference type="SAM" id="Phobius"/>
    </source>
</evidence>
<accession>A0A1M5HV73</accession>
<dbReference type="RefSeq" id="WP_245812571.1">
    <property type="nucleotide sequence ID" value="NZ_FQVT01000006.1"/>
</dbReference>
<keyword evidence="3" id="KW-1185">Reference proteome</keyword>
<organism evidence="2 3">
    <name type="scientific">Salegentibacter echinorum</name>
    <dbReference type="NCBI Taxonomy" id="1073325"/>
    <lineage>
        <taxon>Bacteria</taxon>
        <taxon>Pseudomonadati</taxon>
        <taxon>Bacteroidota</taxon>
        <taxon>Flavobacteriia</taxon>
        <taxon>Flavobacteriales</taxon>
        <taxon>Flavobacteriaceae</taxon>
        <taxon>Salegentibacter</taxon>
    </lineage>
</organism>